<evidence type="ECO:0000313" key="3">
    <source>
        <dbReference type="Proteomes" id="UP001517367"/>
    </source>
</evidence>
<comment type="caution">
    <text evidence="2">The sequence shown here is derived from an EMBL/GenBank/DDBJ whole genome shotgun (WGS) entry which is preliminary data.</text>
</comment>
<organism evidence="2 3">
    <name type="scientific">Pedobacter helvus</name>
    <dbReference type="NCBI Taxonomy" id="2563444"/>
    <lineage>
        <taxon>Bacteria</taxon>
        <taxon>Pseudomonadati</taxon>
        <taxon>Bacteroidota</taxon>
        <taxon>Sphingobacteriia</taxon>
        <taxon>Sphingobacteriales</taxon>
        <taxon>Sphingobacteriaceae</taxon>
        <taxon>Pedobacter</taxon>
    </lineage>
</organism>
<dbReference type="RefSeq" id="WP_171046920.1">
    <property type="nucleotide sequence ID" value="NZ_SRMP02000034.1"/>
</dbReference>
<feature type="transmembrane region" description="Helical" evidence="1">
    <location>
        <begin position="6"/>
        <end position="27"/>
    </location>
</feature>
<dbReference type="Proteomes" id="UP001517367">
    <property type="component" value="Unassembled WGS sequence"/>
</dbReference>
<keyword evidence="3" id="KW-1185">Reference proteome</keyword>
<protein>
    <submittedName>
        <fullName evidence="2">Uncharacterized protein</fullName>
    </submittedName>
</protein>
<keyword evidence="1" id="KW-0812">Transmembrane</keyword>
<keyword evidence="1" id="KW-1133">Transmembrane helix</keyword>
<name>A0ABW9JNM7_9SPHI</name>
<reference evidence="2 3" key="1">
    <citation type="submission" date="2024-12" db="EMBL/GenBank/DDBJ databases">
        <authorList>
            <person name="Hu S."/>
        </authorList>
    </citation>
    <scope>NUCLEOTIDE SEQUENCE [LARGE SCALE GENOMIC DNA]</scope>
    <source>
        <strain evidence="2 3">P-25</strain>
    </source>
</reference>
<keyword evidence="1" id="KW-0472">Membrane</keyword>
<accession>A0ABW9JNM7</accession>
<evidence type="ECO:0000256" key="1">
    <source>
        <dbReference type="SAM" id="Phobius"/>
    </source>
</evidence>
<proteinExistence type="predicted"/>
<sequence>MKALKMVWVGIISILAQIIVLSTNFNAQFGFMVSLQKIDRQVCPICKRYVKHSSRYPNYVCRQCIQLATDKKDKPVHFFNTEFSGHGCAGAYTRTGKPYNSNLCYIKGIECKAEEAYLGGIVVNLV</sequence>
<gene>
    <name evidence="2" type="ORF">E5L68_015665</name>
</gene>
<dbReference type="EMBL" id="SRMP02000034">
    <property type="protein sequence ID" value="MFN0292833.1"/>
    <property type="molecule type" value="Genomic_DNA"/>
</dbReference>
<evidence type="ECO:0000313" key="2">
    <source>
        <dbReference type="EMBL" id="MFN0292833.1"/>
    </source>
</evidence>